<gene>
    <name evidence="2" type="ORF">ODALV1_LOCUS31376</name>
</gene>
<feature type="transmembrane region" description="Helical" evidence="1">
    <location>
        <begin position="376"/>
        <end position="394"/>
    </location>
</feature>
<keyword evidence="1" id="KW-0472">Membrane</keyword>
<comment type="caution">
    <text evidence="2">The sequence shown here is derived from an EMBL/GenBank/DDBJ whole genome shotgun (WGS) entry which is preliminary data.</text>
</comment>
<proteinExistence type="predicted"/>
<feature type="transmembrane region" description="Helical" evidence="1">
    <location>
        <begin position="305"/>
        <end position="332"/>
    </location>
</feature>
<feature type="transmembrane region" description="Helical" evidence="1">
    <location>
        <begin position="98"/>
        <end position="118"/>
    </location>
</feature>
<feature type="transmembrane region" description="Helical" evidence="1">
    <location>
        <begin position="153"/>
        <end position="175"/>
    </location>
</feature>
<name>A0ABP1S9Y6_9HEXA</name>
<evidence type="ECO:0000313" key="2">
    <source>
        <dbReference type="EMBL" id="CAL8148279.1"/>
    </source>
</evidence>
<sequence>MGLLNWGLGCLRGYTVVQSIFQRFSSKIHIIRGTMTCDPWKGEFHPNPKTHSIPIILTESFRNIFGLAICLFSIYHAFQLHTQMGVGVSAEIMQEFLLYLISGTSITISLASNHVMYFKDDWHVSYKDLFLLLDEVYEGNAFAWRGLHLDEILIYYLSSGIFLCAPCCCILTLILDSFPFNRLISALCPFLTLPQVRITSCLISTTYTFLALFPTLLVLLDALCYLSAMKCLMPFTYQSDMTKSTVLSEGKFERRRKLYLQLYLISVKANENVNVYVPTLILVTIIISVALWFTVIAMVHVMPLLIYLCFSLFAVVQLFLIFFISFLSIFPLSSSEEFQKCWRRRLAKKVQRLELKACQMVVVEVGPFFTFKHSTFINMLCTILDYVLALLLNFKI</sequence>
<protein>
    <recommendedName>
        <fullName evidence="4">Odorant receptor</fullName>
    </recommendedName>
</protein>
<dbReference type="Proteomes" id="UP001642540">
    <property type="component" value="Unassembled WGS sequence"/>
</dbReference>
<organism evidence="2 3">
    <name type="scientific">Orchesella dallaii</name>
    <dbReference type="NCBI Taxonomy" id="48710"/>
    <lineage>
        <taxon>Eukaryota</taxon>
        <taxon>Metazoa</taxon>
        <taxon>Ecdysozoa</taxon>
        <taxon>Arthropoda</taxon>
        <taxon>Hexapoda</taxon>
        <taxon>Collembola</taxon>
        <taxon>Entomobryomorpha</taxon>
        <taxon>Entomobryoidea</taxon>
        <taxon>Orchesellidae</taxon>
        <taxon>Orchesellinae</taxon>
        <taxon>Orchesella</taxon>
    </lineage>
</organism>
<feature type="transmembrane region" description="Helical" evidence="1">
    <location>
        <begin position="61"/>
        <end position="78"/>
    </location>
</feature>
<feature type="transmembrane region" description="Helical" evidence="1">
    <location>
        <begin position="207"/>
        <end position="228"/>
    </location>
</feature>
<keyword evidence="1" id="KW-1133">Transmembrane helix</keyword>
<keyword evidence="1" id="KW-0812">Transmembrane</keyword>
<evidence type="ECO:0000256" key="1">
    <source>
        <dbReference type="SAM" id="Phobius"/>
    </source>
</evidence>
<evidence type="ECO:0008006" key="4">
    <source>
        <dbReference type="Google" id="ProtNLM"/>
    </source>
</evidence>
<reference evidence="2 3" key="1">
    <citation type="submission" date="2024-08" db="EMBL/GenBank/DDBJ databases">
        <authorList>
            <person name="Cucini C."/>
            <person name="Frati F."/>
        </authorList>
    </citation>
    <scope>NUCLEOTIDE SEQUENCE [LARGE SCALE GENOMIC DNA]</scope>
</reference>
<feature type="transmembrane region" description="Helical" evidence="1">
    <location>
        <begin position="275"/>
        <end position="299"/>
    </location>
</feature>
<accession>A0ABP1S9Y6</accession>
<dbReference type="EMBL" id="CAXLJM020000169">
    <property type="protein sequence ID" value="CAL8148279.1"/>
    <property type="molecule type" value="Genomic_DNA"/>
</dbReference>
<evidence type="ECO:0000313" key="3">
    <source>
        <dbReference type="Proteomes" id="UP001642540"/>
    </source>
</evidence>
<keyword evidence="3" id="KW-1185">Reference proteome</keyword>